<evidence type="ECO:0000313" key="7">
    <source>
        <dbReference type="EMBL" id="CAE0607265.1"/>
    </source>
</evidence>
<evidence type="ECO:0000256" key="4">
    <source>
        <dbReference type="ARBA" id="ARBA00023136"/>
    </source>
</evidence>
<evidence type="ECO:0000256" key="1">
    <source>
        <dbReference type="ARBA" id="ARBA00004141"/>
    </source>
</evidence>
<feature type="transmembrane region" description="Helical" evidence="6">
    <location>
        <begin position="225"/>
        <end position="244"/>
    </location>
</feature>
<dbReference type="GO" id="GO:0005385">
    <property type="term" value="F:zinc ion transmembrane transporter activity"/>
    <property type="evidence" value="ECO:0007669"/>
    <property type="project" value="TreeGrafter"/>
</dbReference>
<feature type="transmembrane region" description="Helical" evidence="6">
    <location>
        <begin position="296"/>
        <end position="314"/>
    </location>
</feature>
<gene>
    <name evidence="7" type="ORF">PSAL00342_LOCUS1082</name>
</gene>
<organism evidence="7">
    <name type="scientific">Picocystis salinarum</name>
    <dbReference type="NCBI Taxonomy" id="88271"/>
    <lineage>
        <taxon>Eukaryota</taxon>
        <taxon>Viridiplantae</taxon>
        <taxon>Chlorophyta</taxon>
        <taxon>Picocystophyceae</taxon>
        <taxon>Picocystales</taxon>
        <taxon>Picocystaceae</taxon>
        <taxon>Picocystis</taxon>
    </lineage>
</organism>
<sequence>MAESCGREDVEYNRTLSVVSIFVVLIVSFVGFMTPAMLVIQKHPFLRMAVLACTFGSTAVLFTVGIVHILGDADDDLSNPCLPQAFLDAFPSWSDLFACITIMLCLMLDFLMHSAVANRVDRAAKEKANDAEKVVPQGPQDEKDDDVWGAELPKGVDASVLRYAVLFVEVSVCTHSIPVGMDLGLQSSDNFVGLFIAVIFHQILEGFGVGAAVMNAGYNMKMHIVFALFFALTAPIGIAIGVALQGVLNTNSPEYLMTLGIVNSIAAGLLIYVAFEHMNAFRNKGEWLRKQGLATHLVCFGGFIVSGAALLVVAKWA</sequence>
<feature type="transmembrane region" description="Helical" evidence="6">
    <location>
        <begin position="191"/>
        <end position="213"/>
    </location>
</feature>
<dbReference type="EMBL" id="HBIS01001241">
    <property type="protein sequence ID" value="CAE0607265.1"/>
    <property type="molecule type" value="Transcribed_RNA"/>
</dbReference>
<feature type="transmembrane region" description="Helical" evidence="6">
    <location>
        <begin position="90"/>
        <end position="112"/>
    </location>
</feature>
<proteinExistence type="predicted"/>
<keyword evidence="2 6" id="KW-0812">Transmembrane</keyword>
<keyword evidence="3 6" id="KW-1133">Transmembrane helix</keyword>
<comment type="subcellular location">
    <subcellularLocation>
        <location evidence="1">Membrane</location>
        <topology evidence="1">Multi-pass membrane protein</topology>
    </subcellularLocation>
</comment>
<keyword evidence="4 6" id="KW-0472">Membrane</keyword>
<dbReference type="PANTHER" id="PTHR11040">
    <property type="entry name" value="ZINC/IRON TRANSPORTER"/>
    <property type="match status" value="1"/>
</dbReference>
<feature type="transmembrane region" description="Helical" evidence="6">
    <location>
        <begin position="160"/>
        <end position="179"/>
    </location>
</feature>
<protein>
    <submittedName>
        <fullName evidence="7">Uncharacterized protein</fullName>
    </submittedName>
</protein>
<accession>A0A7S3UBI8</accession>
<dbReference type="AlphaFoldDB" id="A0A7S3UBI8"/>
<dbReference type="InterPro" id="IPR003689">
    <property type="entry name" value="ZIP"/>
</dbReference>
<reference evidence="7" key="1">
    <citation type="submission" date="2021-01" db="EMBL/GenBank/DDBJ databases">
        <authorList>
            <person name="Corre E."/>
            <person name="Pelletier E."/>
            <person name="Niang G."/>
            <person name="Scheremetjew M."/>
            <person name="Finn R."/>
            <person name="Kale V."/>
            <person name="Holt S."/>
            <person name="Cochrane G."/>
            <person name="Meng A."/>
            <person name="Brown T."/>
            <person name="Cohen L."/>
        </authorList>
    </citation>
    <scope>NUCLEOTIDE SEQUENCE</scope>
    <source>
        <strain evidence="7">CCMP1897</strain>
    </source>
</reference>
<dbReference type="PANTHER" id="PTHR11040:SF44">
    <property type="entry name" value="PROTEIN ZNTC-RELATED"/>
    <property type="match status" value="1"/>
</dbReference>
<name>A0A7S3UBI8_9CHLO</name>
<feature type="region of interest" description="Disordered" evidence="5">
    <location>
        <begin position="128"/>
        <end position="147"/>
    </location>
</feature>
<feature type="transmembrane region" description="Helical" evidence="6">
    <location>
        <begin position="49"/>
        <end position="70"/>
    </location>
</feature>
<evidence type="ECO:0000256" key="6">
    <source>
        <dbReference type="SAM" id="Phobius"/>
    </source>
</evidence>
<evidence type="ECO:0000256" key="2">
    <source>
        <dbReference type="ARBA" id="ARBA00022692"/>
    </source>
</evidence>
<dbReference type="GO" id="GO:0005886">
    <property type="term" value="C:plasma membrane"/>
    <property type="evidence" value="ECO:0007669"/>
    <property type="project" value="TreeGrafter"/>
</dbReference>
<feature type="transmembrane region" description="Helical" evidence="6">
    <location>
        <begin position="256"/>
        <end position="275"/>
    </location>
</feature>
<evidence type="ECO:0000256" key="5">
    <source>
        <dbReference type="SAM" id="MobiDB-lite"/>
    </source>
</evidence>
<dbReference type="Pfam" id="PF02535">
    <property type="entry name" value="Zip"/>
    <property type="match status" value="1"/>
</dbReference>
<feature type="transmembrane region" description="Helical" evidence="6">
    <location>
        <begin position="16"/>
        <end position="40"/>
    </location>
</feature>
<evidence type="ECO:0000256" key="3">
    <source>
        <dbReference type="ARBA" id="ARBA00022989"/>
    </source>
</evidence>